<dbReference type="PATRIC" id="fig|266128.3.peg.1618"/>
<gene>
    <name evidence="1" type="ORF">ABB25_12825</name>
</gene>
<protein>
    <submittedName>
        <fullName evidence="1">Uncharacterized protein</fullName>
    </submittedName>
</protein>
<evidence type="ECO:0000313" key="1">
    <source>
        <dbReference type="EMBL" id="KRG55184.1"/>
    </source>
</evidence>
<name>A0A0R0BCY0_9GAMM</name>
<evidence type="ECO:0000313" key="2">
    <source>
        <dbReference type="Proteomes" id="UP000051254"/>
    </source>
</evidence>
<reference evidence="1 2" key="1">
    <citation type="submission" date="2015-05" db="EMBL/GenBank/DDBJ databases">
        <title>Genome sequencing and analysis of members of genus Stenotrophomonas.</title>
        <authorList>
            <person name="Patil P.P."/>
            <person name="Midha S."/>
            <person name="Patil P.B."/>
        </authorList>
    </citation>
    <scope>NUCLEOTIDE SEQUENCE [LARGE SCALE GENOMIC DNA]</scope>
    <source>
        <strain evidence="1 2">DSM 17805</strain>
    </source>
</reference>
<dbReference type="AlphaFoldDB" id="A0A0R0BCY0"/>
<sequence length="61" mass="6094">MLAAAAGCRGEVVRVQGLASGQQAAFVQWLAGQPGVAYVEVDGPMEVGPGPRLPGTRMGAG</sequence>
<comment type="caution">
    <text evidence="1">The sequence shown here is derived from an EMBL/GenBank/DDBJ whole genome shotgun (WGS) entry which is preliminary data.</text>
</comment>
<keyword evidence="2" id="KW-1185">Reference proteome</keyword>
<dbReference type="Proteomes" id="UP000051254">
    <property type="component" value="Unassembled WGS sequence"/>
</dbReference>
<proteinExistence type="predicted"/>
<accession>A0A0R0BCY0</accession>
<dbReference type="EMBL" id="LDJH01000027">
    <property type="protein sequence ID" value="KRG55184.1"/>
    <property type="molecule type" value="Genomic_DNA"/>
</dbReference>
<organism evidence="1 2">
    <name type="scientific">Stenotrophomonas koreensis</name>
    <dbReference type="NCBI Taxonomy" id="266128"/>
    <lineage>
        <taxon>Bacteria</taxon>
        <taxon>Pseudomonadati</taxon>
        <taxon>Pseudomonadota</taxon>
        <taxon>Gammaproteobacteria</taxon>
        <taxon>Lysobacterales</taxon>
        <taxon>Lysobacteraceae</taxon>
        <taxon>Stenotrophomonas</taxon>
    </lineage>
</organism>